<evidence type="ECO:0000256" key="2">
    <source>
        <dbReference type="SAM" id="SignalP"/>
    </source>
</evidence>
<feature type="chain" id="PRO_5045974136" evidence="2">
    <location>
        <begin position="23"/>
        <end position="51"/>
    </location>
</feature>
<feature type="region of interest" description="Disordered" evidence="1">
    <location>
        <begin position="28"/>
        <end position="51"/>
    </location>
</feature>
<evidence type="ECO:0000313" key="3">
    <source>
        <dbReference type="EMBL" id="SDU04181.1"/>
    </source>
</evidence>
<dbReference type="EMBL" id="LT629792">
    <property type="protein sequence ID" value="SDU04181.1"/>
    <property type="molecule type" value="Genomic_DNA"/>
</dbReference>
<evidence type="ECO:0000256" key="1">
    <source>
        <dbReference type="SAM" id="MobiDB-lite"/>
    </source>
</evidence>
<dbReference type="PROSITE" id="PS51257">
    <property type="entry name" value="PROKAR_LIPOPROTEIN"/>
    <property type="match status" value="1"/>
</dbReference>
<feature type="compositionally biased region" description="Polar residues" evidence="1">
    <location>
        <begin position="38"/>
        <end position="51"/>
    </location>
</feature>
<evidence type="ECO:0000313" key="4">
    <source>
        <dbReference type="Proteomes" id="UP000198976"/>
    </source>
</evidence>
<gene>
    <name evidence="3" type="ORF">SAMN04489714_1802</name>
</gene>
<feature type="signal peptide" evidence="2">
    <location>
        <begin position="1"/>
        <end position="22"/>
    </location>
</feature>
<accession>A0ABY0VAQ6</accession>
<keyword evidence="2" id="KW-0732">Signal</keyword>
<name>A0ABY0VAQ6_9ACTO</name>
<keyword evidence="4" id="KW-1185">Reference proteome</keyword>
<proteinExistence type="predicted"/>
<organism evidence="3 4">
    <name type="scientific">Schaalia radingae</name>
    <dbReference type="NCBI Taxonomy" id="131110"/>
    <lineage>
        <taxon>Bacteria</taxon>
        <taxon>Bacillati</taxon>
        <taxon>Actinomycetota</taxon>
        <taxon>Actinomycetes</taxon>
        <taxon>Actinomycetales</taxon>
        <taxon>Actinomycetaceae</taxon>
        <taxon>Schaalia</taxon>
    </lineage>
</organism>
<sequence>MASRSQIARIGAVLAIAGLAVAGCSGGGASDGGDMSVPGQSEVTTDTTTQS</sequence>
<reference evidence="3 4" key="1">
    <citation type="submission" date="2016-10" db="EMBL/GenBank/DDBJ databases">
        <authorList>
            <person name="Varghese N."/>
            <person name="Submissions S."/>
        </authorList>
    </citation>
    <scope>NUCLEOTIDE SEQUENCE [LARGE SCALE GENOMIC DNA]</scope>
    <source>
        <strain evidence="3 4">DSM 9169</strain>
    </source>
</reference>
<dbReference type="Proteomes" id="UP000198976">
    <property type="component" value="Chromosome I"/>
</dbReference>
<protein>
    <submittedName>
        <fullName evidence="3">Uncharacterized protein</fullName>
    </submittedName>
</protein>
<dbReference type="RefSeq" id="WP_157843524.1">
    <property type="nucleotide sequence ID" value="NZ_LT629792.1"/>
</dbReference>